<feature type="region of interest" description="Disordered" evidence="1">
    <location>
        <begin position="21"/>
        <end position="312"/>
    </location>
</feature>
<comment type="caution">
    <text evidence="3">The sequence shown here is derived from an EMBL/GenBank/DDBJ whole genome shotgun (WGS) entry which is preliminary data.</text>
</comment>
<dbReference type="EMBL" id="LFJN01000005">
    <property type="protein sequence ID" value="KPI43541.1"/>
    <property type="molecule type" value="Genomic_DNA"/>
</dbReference>
<dbReference type="Proteomes" id="UP000038010">
    <property type="component" value="Unassembled WGS sequence"/>
</dbReference>
<dbReference type="InterPro" id="IPR029523">
    <property type="entry name" value="INO80B/Ies2"/>
</dbReference>
<dbReference type="InterPro" id="IPR006880">
    <property type="entry name" value="INO80B_C"/>
</dbReference>
<dbReference type="STRING" id="1664694.A0A0N0NQ63"/>
<feature type="compositionally biased region" description="Basic and acidic residues" evidence="1">
    <location>
        <begin position="261"/>
        <end position="275"/>
    </location>
</feature>
<name>A0A0N0NQ63_9EURO</name>
<feature type="compositionally biased region" description="Acidic residues" evidence="1">
    <location>
        <begin position="190"/>
        <end position="221"/>
    </location>
</feature>
<dbReference type="VEuPathDB" id="FungiDB:AB675_6731"/>
<feature type="compositionally biased region" description="Acidic residues" evidence="1">
    <location>
        <begin position="117"/>
        <end position="149"/>
    </location>
</feature>
<reference evidence="3 4" key="1">
    <citation type="submission" date="2015-06" db="EMBL/GenBank/DDBJ databases">
        <title>Draft genome of the ant-associated black yeast Phialophora attae CBS 131958.</title>
        <authorList>
            <person name="Moreno L.F."/>
            <person name="Stielow B.J."/>
            <person name="de Hoog S."/>
            <person name="Vicente V.A."/>
            <person name="Weiss V.A."/>
            <person name="de Vries M."/>
            <person name="Cruz L.M."/>
            <person name="Souza E.M."/>
        </authorList>
    </citation>
    <scope>NUCLEOTIDE SEQUENCE [LARGE SCALE GENOMIC DNA]</scope>
    <source>
        <strain evidence="3 4">CBS 131958</strain>
    </source>
</reference>
<organism evidence="3 4">
    <name type="scientific">Cyphellophora attinorum</name>
    <dbReference type="NCBI Taxonomy" id="1664694"/>
    <lineage>
        <taxon>Eukaryota</taxon>
        <taxon>Fungi</taxon>
        <taxon>Dikarya</taxon>
        <taxon>Ascomycota</taxon>
        <taxon>Pezizomycotina</taxon>
        <taxon>Eurotiomycetes</taxon>
        <taxon>Chaetothyriomycetidae</taxon>
        <taxon>Chaetothyriales</taxon>
        <taxon>Cyphellophoraceae</taxon>
        <taxon>Cyphellophora</taxon>
    </lineage>
</organism>
<protein>
    <recommendedName>
        <fullName evidence="2">INO80 complex subunit B-like conserved region domain-containing protein</fullName>
    </recommendedName>
</protein>
<evidence type="ECO:0000256" key="1">
    <source>
        <dbReference type="SAM" id="MobiDB-lite"/>
    </source>
</evidence>
<dbReference type="GO" id="GO:0031011">
    <property type="term" value="C:Ino80 complex"/>
    <property type="evidence" value="ECO:0007669"/>
    <property type="project" value="InterPro"/>
</dbReference>
<dbReference type="PANTHER" id="PTHR21561">
    <property type="entry name" value="INO80 COMPLEX SUBUNIT B"/>
    <property type="match status" value="1"/>
</dbReference>
<dbReference type="Pfam" id="PF04795">
    <property type="entry name" value="PAPA-1"/>
    <property type="match status" value="1"/>
</dbReference>
<dbReference type="OrthoDB" id="2021186at2759"/>
<evidence type="ECO:0000313" key="3">
    <source>
        <dbReference type="EMBL" id="KPI43541.1"/>
    </source>
</evidence>
<dbReference type="SMART" id="SM01406">
    <property type="entry name" value="PAPA-1"/>
    <property type="match status" value="1"/>
</dbReference>
<sequence length="390" mass="42926">MAFITLKFRTSAKKHAYRKLCSSAASSPVVSPRSRTRAAPRSSAAITKSSDDRRQSLKLTVKAPPSKLREVMRANEVQSLHDVLGGGQVIEGRRRRAAPPPRSSTRAAGRQVYTEVGESDIEDEDDDDVEKDDDDNDLDDEDEDVEMEDAPVPPKAPKITLKPPAKTSGSGNTKIIVQPPNVGQVKSVEDQEMQDDPGDDEVDNEDGEQEDDDDSSSDQDSEIPGSGAATPDPTKMTKRQRRAFEGEEFMALEMGPQQRKFFTDEEKAMKKDEHARKRKELTKRKVQEEKNAALNRLLKPQASKARGAAPKPETLLALEKAGEGPMEEEAVEKPNPLYTRWISTKNGVRLGVPDEWLGKQAGRMFGPPRAPTNGNLPPSNGALVQELPVE</sequence>
<accession>A0A0N0NQ63</accession>
<dbReference type="GeneID" id="28738923"/>
<dbReference type="GO" id="GO:0006338">
    <property type="term" value="P:chromatin remodeling"/>
    <property type="evidence" value="ECO:0007669"/>
    <property type="project" value="InterPro"/>
</dbReference>
<evidence type="ECO:0000313" key="4">
    <source>
        <dbReference type="Proteomes" id="UP000038010"/>
    </source>
</evidence>
<dbReference type="RefSeq" id="XP_018003504.1">
    <property type="nucleotide sequence ID" value="XM_018147043.1"/>
</dbReference>
<feature type="region of interest" description="Disordered" evidence="1">
    <location>
        <begin position="360"/>
        <end position="390"/>
    </location>
</feature>
<gene>
    <name evidence="3" type="ORF">AB675_6731</name>
</gene>
<feature type="domain" description="INO80 complex subunit B-like conserved region" evidence="2">
    <location>
        <begin position="266"/>
        <end position="356"/>
    </location>
</feature>
<proteinExistence type="predicted"/>
<dbReference type="PANTHER" id="PTHR21561:SF12">
    <property type="entry name" value="INO80 COMPLEX SUBUNIT B"/>
    <property type="match status" value="1"/>
</dbReference>
<dbReference type="AlphaFoldDB" id="A0A0N0NQ63"/>
<feature type="compositionally biased region" description="Low complexity" evidence="1">
    <location>
        <begin position="22"/>
        <end position="45"/>
    </location>
</feature>
<evidence type="ECO:0000259" key="2">
    <source>
        <dbReference type="SMART" id="SM01406"/>
    </source>
</evidence>
<keyword evidence="4" id="KW-1185">Reference proteome</keyword>